<dbReference type="GO" id="GO:0006749">
    <property type="term" value="P:glutathione metabolic process"/>
    <property type="evidence" value="ECO:0007669"/>
    <property type="project" value="TreeGrafter"/>
</dbReference>
<protein>
    <submittedName>
        <fullName evidence="4">GST N-terminal domain-containing protein</fullName>
    </submittedName>
</protein>
<dbReference type="InterPro" id="IPR004045">
    <property type="entry name" value="Glutathione_S-Trfase_N"/>
</dbReference>
<evidence type="ECO:0000259" key="2">
    <source>
        <dbReference type="PROSITE" id="PS50404"/>
    </source>
</evidence>
<evidence type="ECO:0000313" key="4">
    <source>
        <dbReference type="WBParaSite" id="L893_g26417.t1"/>
    </source>
</evidence>
<dbReference type="SUPFAM" id="SSF52833">
    <property type="entry name" value="Thioredoxin-like"/>
    <property type="match status" value="1"/>
</dbReference>
<dbReference type="InterPro" id="IPR036249">
    <property type="entry name" value="Thioredoxin-like_sf"/>
</dbReference>
<evidence type="ECO:0000256" key="1">
    <source>
        <dbReference type="SAM" id="MobiDB-lite"/>
    </source>
</evidence>
<dbReference type="Gene3D" id="1.20.1050.130">
    <property type="match status" value="1"/>
</dbReference>
<feature type="compositionally biased region" description="Low complexity" evidence="1">
    <location>
        <begin position="62"/>
        <end position="75"/>
    </location>
</feature>
<feature type="domain" description="GST N-terminal" evidence="2">
    <location>
        <begin position="2"/>
        <end position="49"/>
    </location>
</feature>
<reference evidence="4" key="1">
    <citation type="submission" date="2016-11" db="UniProtKB">
        <authorList>
            <consortium name="WormBaseParasite"/>
        </authorList>
    </citation>
    <scope>IDENTIFICATION</scope>
</reference>
<keyword evidence="3" id="KW-1185">Reference proteome</keyword>
<name>A0A1I7ZHA0_9BILA</name>
<sequence>MPTYKLYYFPARGRAEHIRQIFKLAGKEFEDVLVSKEQWPSLKDEKCQPTSCTTSQPVDVPSTSARSSSLLARTSRMYSSARNSGLPLRTVSSVLKHAPLSSTRPGSRRRQDRPESRHHPLLGTSIRPRRKE</sequence>
<dbReference type="PANTHER" id="PTHR11571:SF150">
    <property type="entry name" value="GLUTATHIONE S-TRANSFERASE"/>
    <property type="match status" value="1"/>
</dbReference>
<dbReference type="AlphaFoldDB" id="A0A1I7ZHA0"/>
<dbReference type="PANTHER" id="PTHR11571">
    <property type="entry name" value="GLUTATHIONE S-TRANSFERASE"/>
    <property type="match status" value="1"/>
</dbReference>
<feature type="region of interest" description="Disordered" evidence="1">
    <location>
        <begin position="44"/>
        <end position="132"/>
    </location>
</feature>
<dbReference type="WBParaSite" id="L893_g26417.t1">
    <property type="protein sequence ID" value="L893_g26417.t1"/>
    <property type="gene ID" value="L893_g26417"/>
</dbReference>
<dbReference type="Proteomes" id="UP000095287">
    <property type="component" value="Unplaced"/>
</dbReference>
<dbReference type="CDD" id="cd03039">
    <property type="entry name" value="GST_N_Sigma_like"/>
    <property type="match status" value="1"/>
</dbReference>
<feature type="compositionally biased region" description="Polar residues" evidence="1">
    <location>
        <begin position="48"/>
        <end position="57"/>
    </location>
</feature>
<organism evidence="3 4">
    <name type="scientific">Steinernema glaseri</name>
    <dbReference type="NCBI Taxonomy" id="37863"/>
    <lineage>
        <taxon>Eukaryota</taxon>
        <taxon>Metazoa</taxon>
        <taxon>Ecdysozoa</taxon>
        <taxon>Nematoda</taxon>
        <taxon>Chromadorea</taxon>
        <taxon>Rhabditida</taxon>
        <taxon>Tylenchina</taxon>
        <taxon>Panagrolaimomorpha</taxon>
        <taxon>Strongyloidoidea</taxon>
        <taxon>Steinernematidae</taxon>
        <taxon>Steinernema</taxon>
    </lineage>
</organism>
<dbReference type="InterPro" id="IPR050213">
    <property type="entry name" value="GST_superfamily"/>
</dbReference>
<accession>A0A1I7ZHA0</accession>
<dbReference type="GO" id="GO:0004364">
    <property type="term" value="F:glutathione transferase activity"/>
    <property type="evidence" value="ECO:0007669"/>
    <property type="project" value="TreeGrafter"/>
</dbReference>
<evidence type="ECO:0000313" key="3">
    <source>
        <dbReference type="Proteomes" id="UP000095287"/>
    </source>
</evidence>
<dbReference type="PROSITE" id="PS50404">
    <property type="entry name" value="GST_NTER"/>
    <property type="match status" value="1"/>
</dbReference>
<proteinExistence type="predicted"/>